<dbReference type="PROSITE" id="PS50940">
    <property type="entry name" value="CHIT_BIND_II"/>
    <property type="match status" value="1"/>
</dbReference>
<dbReference type="GO" id="GO:0005576">
    <property type="term" value="C:extracellular region"/>
    <property type="evidence" value="ECO:0007669"/>
    <property type="project" value="InterPro"/>
</dbReference>
<keyword evidence="1" id="KW-0732">Signal</keyword>
<proteinExistence type="predicted"/>
<sequence length="287" mass="31611">MIGKMQILYIGILLIIGSHITWAKCNVCLTETQMTCVSKTEFRVCSNNLPLGPVNTCPEGFICSTVTPVICRPSGQGFESTCGECNKCNHDLTFACTGVKTYALCLGQNKPSAIATGTCGEGFVCNIDSPQLCVNMTGGIRSTCPLDNEITTERTTSTTTVPTQIQLDTKDQPETPTADPSEAFALSTCESVKMNTRIPLPPDMNMDCRNYIQCFVDNFGKWFGKILSCPYGRYFNPITQSCGFIRPLECSVQQLSNYFKKFSIVGIQKLVFELETSKNNSNNYNIF</sequence>
<organism evidence="3">
    <name type="scientific">Haematobia irritans</name>
    <name type="common">Horn fly</name>
    <name type="synonym">Conops irritans</name>
    <dbReference type="NCBI Taxonomy" id="7368"/>
    <lineage>
        <taxon>Eukaryota</taxon>
        <taxon>Metazoa</taxon>
        <taxon>Ecdysozoa</taxon>
        <taxon>Arthropoda</taxon>
        <taxon>Hexapoda</taxon>
        <taxon>Insecta</taxon>
        <taxon>Pterygota</taxon>
        <taxon>Neoptera</taxon>
        <taxon>Endopterygota</taxon>
        <taxon>Diptera</taxon>
        <taxon>Brachycera</taxon>
        <taxon>Muscomorpha</taxon>
        <taxon>Muscoidea</taxon>
        <taxon>Muscidae</taxon>
        <taxon>Haematobia</taxon>
    </lineage>
</organism>
<name>A0A1L8EIX9_HAEIR</name>
<dbReference type="InterPro" id="IPR002557">
    <property type="entry name" value="Chitin-bd_dom"/>
</dbReference>
<evidence type="ECO:0000259" key="2">
    <source>
        <dbReference type="PROSITE" id="PS50940"/>
    </source>
</evidence>
<feature type="domain" description="Chitin-binding type-2" evidence="2">
    <location>
        <begin position="186"/>
        <end position="252"/>
    </location>
</feature>
<feature type="chain" id="PRO_5012205569" evidence="1">
    <location>
        <begin position="24"/>
        <end position="287"/>
    </location>
</feature>
<evidence type="ECO:0000313" key="3">
    <source>
        <dbReference type="EMBL" id="JAV18700.1"/>
    </source>
</evidence>
<reference evidence="3" key="1">
    <citation type="submission" date="2017-01" db="EMBL/GenBank/DDBJ databases">
        <title>An insight into the sialome and mialome of the horn fly, Haematobia irritans.</title>
        <authorList>
            <person name="Breijo M."/>
            <person name="Boiani M."/>
            <person name="Ures X."/>
            <person name="Rocha S."/>
            <person name="Sequeira M."/>
            <person name="Ribeiro J.M."/>
        </authorList>
    </citation>
    <scope>NUCLEOTIDE SEQUENCE</scope>
</reference>
<dbReference type="InterPro" id="IPR036508">
    <property type="entry name" value="Chitin-bd_dom_sf"/>
</dbReference>
<dbReference type="GO" id="GO:0008061">
    <property type="term" value="F:chitin binding"/>
    <property type="evidence" value="ECO:0007669"/>
    <property type="project" value="InterPro"/>
</dbReference>
<dbReference type="SMART" id="SM00494">
    <property type="entry name" value="ChtBD2"/>
    <property type="match status" value="1"/>
</dbReference>
<protein>
    <submittedName>
        <fullName evidence="3">Putative secreted protein</fullName>
    </submittedName>
</protein>
<dbReference type="SUPFAM" id="SSF57625">
    <property type="entry name" value="Invertebrate chitin-binding proteins"/>
    <property type="match status" value="1"/>
</dbReference>
<accession>A0A1L8EIX9</accession>
<evidence type="ECO:0000256" key="1">
    <source>
        <dbReference type="SAM" id="SignalP"/>
    </source>
</evidence>
<dbReference type="EMBL" id="GFDG01000099">
    <property type="protein sequence ID" value="JAV18700.1"/>
    <property type="molecule type" value="Transcribed_RNA"/>
</dbReference>
<dbReference type="AlphaFoldDB" id="A0A1L8EIX9"/>
<dbReference type="Pfam" id="PF01607">
    <property type="entry name" value="CBM_14"/>
    <property type="match status" value="1"/>
</dbReference>
<feature type="signal peptide" evidence="1">
    <location>
        <begin position="1"/>
        <end position="23"/>
    </location>
</feature>